<protein>
    <submittedName>
        <fullName evidence="2">Uncharacterized protein</fullName>
    </submittedName>
</protein>
<evidence type="ECO:0000313" key="2">
    <source>
        <dbReference type="EMBL" id="NJR80338.1"/>
    </source>
</evidence>
<feature type="transmembrane region" description="Helical" evidence="1">
    <location>
        <begin position="130"/>
        <end position="163"/>
    </location>
</feature>
<proteinExistence type="predicted"/>
<evidence type="ECO:0000313" key="3">
    <source>
        <dbReference type="Proteomes" id="UP000732399"/>
    </source>
</evidence>
<dbReference type="Proteomes" id="UP000732399">
    <property type="component" value="Unassembled WGS sequence"/>
</dbReference>
<evidence type="ECO:0000256" key="1">
    <source>
        <dbReference type="SAM" id="Phobius"/>
    </source>
</evidence>
<gene>
    <name evidence="2" type="ORF">HBH26_17295</name>
</gene>
<dbReference type="EMBL" id="JAAVJH010000016">
    <property type="protein sequence ID" value="NJR80338.1"/>
    <property type="molecule type" value="Genomic_DNA"/>
</dbReference>
<keyword evidence="3" id="KW-1185">Reference proteome</keyword>
<reference evidence="2 3" key="1">
    <citation type="submission" date="2020-03" db="EMBL/GenBank/DDBJ databases">
        <authorList>
            <person name="Wang L."/>
            <person name="He N."/>
            <person name="Li Y."/>
            <person name="Fang Y."/>
            <person name="Zhang F."/>
        </authorList>
    </citation>
    <scope>NUCLEOTIDE SEQUENCE [LARGE SCALE GENOMIC DNA]</scope>
    <source>
        <strain evidence="2 3">36D10-4-7</strain>
    </source>
</reference>
<keyword evidence="1" id="KW-0812">Transmembrane</keyword>
<name>A0ABX1CQV5_9SPHN</name>
<keyword evidence="1" id="KW-0472">Membrane</keyword>
<keyword evidence="1" id="KW-1133">Transmembrane helix</keyword>
<organism evidence="2 3">
    <name type="scientific">Sphingomonas corticis</name>
    <dbReference type="NCBI Taxonomy" id="2722791"/>
    <lineage>
        <taxon>Bacteria</taxon>
        <taxon>Pseudomonadati</taxon>
        <taxon>Pseudomonadota</taxon>
        <taxon>Alphaproteobacteria</taxon>
        <taxon>Sphingomonadales</taxon>
        <taxon>Sphingomonadaceae</taxon>
        <taxon>Sphingomonas</taxon>
    </lineage>
</organism>
<sequence>MNLLNAIVVWLFGNPNTALLISAALLAWCAGIILRNLRRYHVPVTRELTARLAALEPVREADSVDAAQDAFAAHFHDINEAMASGGERAEEMQMAWNQFRETILDESETPLRATTRAENYFLHLGDDTRILAWWANIFVAVGLTFTFLGIVAALTATVIALQSGQGTGAMTGALIKLLEITSVKFWTSIAGVVASIILRVVDRRWHAATQAKLEKIAELLDLGTLFSPPQRIAALQLTEAREQTTALKTFSHDLALAIGDNLEKQMAPMIGALSGIQGSIDDFKSGSFNEIGREFGKALSEQAGGEMQALAGALTGMTENLRHVNDRLEGSSQAASDQIAGAARDFLAASEGISRAFATLNERIEGMGTRLVEQSEAAANRAATHVADERAAYQAIADEQRDAMRAMGEEVRHASSVATTELVDAVRAAVREATAESGAGVREAMAGFGEANAGIRASFDQLRGQVAEMGAGLSQGAAAAAERNAEVLARAAAALEDGTTRAAAGMGQAIDAAVAGAADASARAMAEAFAAFGQRFEAASSGLTTTLHATAARMEELAGSFERSARASDDHASRLTQVGQDTQGVAATLTRAANDLQVAATPIRTASETINTAIGRTGEALATQAEAAEAHRAAITTISDRLGETTDSATRAWSDYRERFEGVDRALAATLEQIKAASTEHATHLNEHVGGIDLALGRAVEQLSSALDPLRDLSDRIDDLLGRMPKAA</sequence>
<dbReference type="RefSeq" id="WP_168135896.1">
    <property type="nucleotide sequence ID" value="NZ_JAAVJH010000016.1"/>
</dbReference>
<accession>A0ABX1CQV5</accession>
<feature type="transmembrane region" description="Helical" evidence="1">
    <location>
        <begin position="18"/>
        <end position="37"/>
    </location>
</feature>
<comment type="caution">
    <text evidence="2">The sequence shown here is derived from an EMBL/GenBank/DDBJ whole genome shotgun (WGS) entry which is preliminary data.</text>
</comment>